<dbReference type="AlphaFoldDB" id="A0A1E5IYG5"/>
<evidence type="ECO:0000313" key="1">
    <source>
        <dbReference type="EMBL" id="OEG75487.1"/>
    </source>
</evidence>
<dbReference type="RefSeq" id="WP_069670129.1">
    <property type="nucleotide sequence ID" value="NZ_MCBT01000006.1"/>
</dbReference>
<dbReference type="STRING" id="23.BEL05_14520"/>
<proteinExistence type="predicted"/>
<gene>
    <name evidence="1" type="ORF">BEL05_14520</name>
</gene>
<accession>A0A1E5IYG5</accession>
<dbReference type="EMBL" id="MCBT01000006">
    <property type="protein sequence ID" value="OEG75487.1"/>
    <property type="molecule type" value="Genomic_DNA"/>
</dbReference>
<organism evidence="1 2">
    <name type="scientific">Shewanella colwelliana</name>
    <name type="common">Alteromonas colwelliana</name>
    <dbReference type="NCBI Taxonomy" id="23"/>
    <lineage>
        <taxon>Bacteria</taxon>
        <taxon>Pseudomonadati</taxon>
        <taxon>Pseudomonadota</taxon>
        <taxon>Gammaproteobacteria</taxon>
        <taxon>Alteromonadales</taxon>
        <taxon>Shewanellaceae</taxon>
        <taxon>Shewanella</taxon>
    </lineage>
</organism>
<evidence type="ECO:0000313" key="2">
    <source>
        <dbReference type="Proteomes" id="UP000095230"/>
    </source>
</evidence>
<dbReference type="Proteomes" id="UP000095230">
    <property type="component" value="Unassembled WGS sequence"/>
</dbReference>
<reference evidence="1 2" key="1">
    <citation type="submission" date="2016-07" db="EMBL/GenBank/DDBJ databases">
        <title>Whole-genome of two Shewanella species isolated from a digestive organ of sea cucumber Apostichopus japonicus Selenka 1867.</title>
        <authorList>
            <person name="Hong H.-H."/>
            <person name="Choi H."/>
            <person name="Cheon S."/>
            <person name="Oh J.-S."/>
            <person name="Lee H.-G."/>
            <person name="Park C."/>
        </authorList>
    </citation>
    <scope>NUCLEOTIDE SEQUENCE [LARGE SCALE GENOMIC DNA]</scope>
    <source>
        <strain evidence="1 2">CSB03KR</strain>
    </source>
</reference>
<comment type="caution">
    <text evidence="1">The sequence shown here is derived from an EMBL/GenBank/DDBJ whole genome shotgun (WGS) entry which is preliminary data.</text>
</comment>
<name>A0A1E5IYG5_SHECO</name>
<sequence>MMGTAFGAPLAAILGLGGIISGSYLDSFNLLSTDKSLKTKVSKELHEKIKHDAEYLGVDVEQLLLIMIHSFYERDNTKVTPVTIKA</sequence>
<protein>
    <submittedName>
        <fullName evidence="1">Uncharacterized protein</fullName>
    </submittedName>
</protein>